<comment type="cofactor">
    <cofactor evidence="1">
        <name>Fe(2+)</name>
        <dbReference type="ChEBI" id="CHEBI:29033"/>
    </cofactor>
</comment>
<dbReference type="GO" id="GO:0008168">
    <property type="term" value="F:methyltransferase activity"/>
    <property type="evidence" value="ECO:0007669"/>
    <property type="project" value="UniProtKB-KW"/>
</dbReference>
<dbReference type="GO" id="GO:0032259">
    <property type="term" value="P:methylation"/>
    <property type="evidence" value="ECO:0007669"/>
    <property type="project" value="UniProtKB-KW"/>
</dbReference>
<dbReference type="Pfam" id="PF13621">
    <property type="entry name" value="Cupin_8"/>
    <property type="match status" value="1"/>
</dbReference>
<reference evidence="8 9" key="1">
    <citation type="submission" date="2015-09" db="EMBL/GenBank/DDBJ databases">
        <title>Trachymyrmex zeteki WGS genome.</title>
        <authorList>
            <person name="Nygaard S."/>
            <person name="Hu H."/>
            <person name="Boomsma J."/>
            <person name="Zhang G."/>
        </authorList>
    </citation>
    <scope>NUCLEOTIDE SEQUENCE [LARGE SCALE GENOMIC DNA]</scope>
    <source>
        <strain evidence="8">Tzet28-1</strain>
        <tissue evidence="8">Whole body</tissue>
    </source>
</reference>
<organism evidence="8 9">
    <name type="scientific">Mycetomoellerius zeteki</name>
    <dbReference type="NCBI Taxonomy" id="64791"/>
    <lineage>
        <taxon>Eukaryota</taxon>
        <taxon>Metazoa</taxon>
        <taxon>Ecdysozoa</taxon>
        <taxon>Arthropoda</taxon>
        <taxon>Hexapoda</taxon>
        <taxon>Insecta</taxon>
        <taxon>Pterygota</taxon>
        <taxon>Neoptera</taxon>
        <taxon>Endopterygota</taxon>
        <taxon>Hymenoptera</taxon>
        <taxon>Apocrita</taxon>
        <taxon>Aculeata</taxon>
        <taxon>Formicoidea</taxon>
        <taxon>Formicidae</taxon>
        <taxon>Myrmicinae</taxon>
        <taxon>Mycetomoellerius</taxon>
    </lineage>
</organism>
<evidence type="ECO:0000256" key="4">
    <source>
        <dbReference type="ARBA" id="ARBA00023002"/>
    </source>
</evidence>
<evidence type="ECO:0000256" key="1">
    <source>
        <dbReference type="ARBA" id="ARBA00001954"/>
    </source>
</evidence>
<dbReference type="PANTHER" id="PTHR12461:SF106">
    <property type="entry name" value="BIFUNCTIONAL PEPTIDASE AND ARGINYL-HYDROXYLASE JMJD5"/>
    <property type="match status" value="1"/>
</dbReference>
<comment type="subcellular location">
    <subcellularLocation>
        <location evidence="2">Nucleus</location>
    </subcellularLocation>
</comment>
<keyword evidence="8" id="KW-0808">Transferase</keyword>
<dbReference type="Proteomes" id="UP000075809">
    <property type="component" value="Unassembled WGS sequence"/>
</dbReference>
<dbReference type="GO" id="GO:0046872">
    <property type="term" value="F:metal ion binding"/>
    <property type="evidence" value="ECO:0007669"/>
    <property type="project" value="UniProtKB-KW"/>
</dbReference>
<sequence>MERGPCFLGNSLGDHFGDRLRRGERRGECLGDDHGDLRGESRGDLKRDGVLCGDAFGDRKRDDPLRGEDKPGDLDRNRRGDTLLGDNLGDLDLGDLIGEYLGELDLDNLGVLERDILGERGLGDFDRLGDLDLCGRGDLERDESLGDLPLGDNFLSVVFLIRTSEKWMNTSITRLEACLDRTWEVLNSGYWKDVPIEYRYCYSLCVIVKAVLLELQWQVNAKSYADEEKKKIVLKNIINQIDRGILLGAPLLSIPNLLTTIATKLNNYCAGSDIINMEDISIDHKGTNYLISNYPDRYFEQPSMQTFYNKIFMPKLPAVLTDCMNHWKALTLWKNPNYLNKIAGSRTVPIEVGSRYTEEDWTQHLVNFSEFLQKHIITTNSEVGYLAQHQLFEQIPELKEDFEVPEYCCFSDNEKNDAESSEVDINAWFGPANTVSPLHFDPKNNLLSQVFGYKRVILYSPTETDNLYPYDTRLLNNTAQVDPVRPDYDKWPNFRKASGMTFYLKPGEMLYIPPKWWHHVAALTPSFSISFWWN</sequence>
<dbReference type="GO" id="GO:0005634">
    <property type="term" value="C:nucleus"/>
    <property type="evidence" value="ECO:0007669"/>
    <property type="project" value="UniProtKB-SubCell"/>
</dbReference>
<evidence type="ECO:0000259" key="7">
    <source>
        <dbReference type="PROSITE" id="PS51184"/>
    </source>
</evidence>
<accession>A0A151X8A2</accession>
<evidence type="ECO:0000256" key="6">
    <source>
        <dbReference type="ARBA" id="ARBA00023242"/>
    </source>
</evidence>
<gene>
    <name evidence="8" type="ORF">ALC60_04460</name>
</gene>
<evidence type="ECO:0000313" key="8">
    <source>
        <dbReference type="EMBL" id="KYQ56605.1"/>
    </source>
</evidence>
<keyword evidence="6" id="KW-0539">Nucleus</keyword>
<dbReference type="InterPro" id="IPR041667">
    <property type="entry name" value="Cupin_8"/>
</dbReference>
<name>A0A151X8A2_9HYME</name>
<keyword evidence="5" id="KW-0408">Iron</keyword>
<keyword evidence="4" id="KW-0560">Oxidoreductase</keyword>
<dbReference type="AlphaFoldDB" id="A0A151X8A2"/>
<evidence type="ECO:0000256" key="3">
    <source>
        <dbReference type="ARBA" id="ARBA00022723"/>
    </source>
</evidence>
<dbReference type="STRING" id="64791.A0A151X8A2"/>
<dbReference type="PANTHER" id="PTHR12461">
    <property type="entry name" value="HYPOXIA-INDUCIBLE FACTOR 1 ALPHA INHIBITOR-RELATED"/>
    <property type="match status" value="1"/>
</dbReference>
<evidence type="ECO:0000256" key="5">
    <source>
        <dbReference type="ARBA" id="ARBA00023004"/>
    </source>
</evidence>
<dbReference type="SMART" id="SM00558">
    <property type="entry name" value="JmjC"/>
    <property type="match status" value="1"/>
</dbReference>
<evidence type="ECO:0000313" key="9">
    <source>
        <dbReference type="Proteomes" id="UP000075809"/>
    </source>
</evidence>
<dbReference type="Gene3D" id="2.60.120.650">
    <property type="entry name" value="Cupin"/>
    <property type="match status" value="1"/>
</dbReference>
<proteinExistence type="predicted"/>
<dbReference type="EMBL" id="KQ982422">
    <property type="protein sequence ID" value="KYQ56605.1"/>
    <property type="molecule type" value="Genomic_DNA"/>
</dbReference>
<dbReference type="InterPro" id="IPR003347">
    <property type="entry name" value="JmjC_dom"/>
</dbReference>
<keyword evidence="3" id="KW-0479">Metal-binding</keyword>
<keyword evidence="9" id="KW-1185">Reference proteome</keyword>
<dbReference type="PROSITE" id="PS51184">
    <property type="entry name" value="JMJC"/>
    <property type="match status" value="1"/>
</dbReference>
<protein>
    <submittedName>
        <fullName evidence="8">Lysine-specific demethylase 8</fullName>
    </submittedName>
</protein>
<dbReference type="GO" id="GO:0051864">
    <property type="term" value="F:histone H3K36 demethylase activity"/>
    <property type="evidence" value="ECO:0007669"/>
    <property type="project" value="TreeGrafter"/>
</dbReference>
<keyword evidence="8" id="KW-0489">Methyltransferase</keyword>
<evidence type="ECO:0000256" key="2">
    <source>
        <dbReference type="ARBA" id="ARBA00004123"/>
    </source>
</evidence>
<dbReference type="SUPFAM" id="SSF51197">
    <property type="entry name" value="Clavaminate synthase-like"/>
    <property type="match status" value="1"/>
</dbReference>
<feature type="domain" description="JmjC" evidence="7">
    <location>
        <begin position="393"/>
        <end position="534"/>
    </location>
</feature>